<evidence type="ECO:0000313" key="3">
    <source>
        <dbReference type="EMBL" id="PYE01232.1"/>
    </source>
</evidence>
<dbReference type="OrthoDB" id="542352at2"/>
<dbReference type="EMBL" id="QJUE01000005">
    <property type="protein sequence ID" value="PYE01232.1"/>
    <property type="molecule type" value="Genomic_DNA"/>
</dbReference>
<evidence type="ECO:0000313" key="4">
    <source>
        <dbReference type="Proteomes" id="UP000247807"/>
    </source>
</evidence>
<name>A0A318RD42_PROMR</name>
<organism evidence="3 4">
    <name type="scientific">Prochlorococcus marinus XMU1408</name>
    <dbReference type="NCBI Taxonomy" id="2213228"/>
    <lineage>
        <taxon>Bacteria</taxon>
        <taxon>Bacillati</taxon>
        <taxon>Cyanobacteriota</taxon>
        <taxon>Cyanophyceae</taxon>
        <taxon>Synechococcales</taxon>
        <taxon>Prochlorococcaceae</taxon>
        <taxon>Prochlorococcus</taxon>
    </lineage>
</organism>
<keyword evidence="2" id="KW-1133">Transmembrane helix</keyword>
<keyword evidence="2" id="KW-0472">Membrane</keyword>
<feature type="region of interest" description="Disordered" evidence="1">
    <location>
        <begin position="1"/>
        <end position="34"/>
    </location>
</feature>
<evidence type="ECO:0000256" key="2">
    <source>
        <dbReference type="SAM" id="Phobius"/>
    </source>
</evidence>
<dbReference type="Proteomes" id="UP000247807">
    <property type="component" value="Unassembled WGS sequence"/>
</dbReference>
<comment type="caution">
    <text evidence="3">The sequence shown here is derived from an EMBL/GenBank/DDBJ whole genome shotgun (WGS) entry which is preliminary data.</text>
</comment>
<evidence type="ECO:0000256" key="1">
    <source>
        <dbReference type="SAM" id="MobiDB-lite"/>
    </source>
</evidence>
<accession>A0A318RD42</accession>
<gene>
    <name evidence="3" type="ORF">DNJ73_07385</name>
</gene>
<dbReference type="AlphaFoldDB" id="A0A318RD42"/>
<feature type="transmembrane region" description="Helical" evidence="2">
    <location>
        <begin position="55"/>
        <end position="77"/>
    </location>
</feature>
<dbReference type="RefSeq" id="WP_158467061.1">
    <property type="nucleotide sequence ID" value="NZ_QJUE01000005.1"/>
</dbReference>
<keyword evidence="2" id="KW-0812">Transmembrane</keyword>
<sequence length="91" mass="10024">MGSKASNSKKTNDKAIKTDKVKGNKFKKSSSQDPDVLVNLPAGLKYKVPGKRQRVIIGSIVIGLNVVLVISVLIYFYSPSFQDFIYNFGRG</sequence>
<reference evidence="3 4" key="1">
    <citation type="journal article" date="2018" name="Appl. Environ. Microbiol.">
        <title>Genome rearrangement shapes Prochlorococcus ecological adaptation.</title>
        <authorList>
            <person name="Yan W."/>
            <person name="Wei S."/>
            <person name="Wang Q."/>
            <person name="Xiao X."/>
            <person name="Zeng Q."/>
            <person name="Jiao N."/>
            <person name="Zhang R."/>
        </authorList>
    </citation>
    <scope>NUCLEOTIDE SEQUENCE [LARGE SCALE GENOMIC DNA]</scope>
    <source>
        <strain evidence="3 4">XMU1408</strain>
    </source>
</reference>
<feature type="compositionally biased region" description="Basic and acidic residues" evidence="1">
    <location>
        <begin position="10"/>
        <end position="22"/>
    </location>
</feature>
<protein>
    <submittedName>
        <fullName evidence="3">Uncharacterized protein</fullName>
    </submittedName>
</protein>
<proteinExistence type="predicted"/>